<dbReference type="NCBIfam" id="TIGR02471">
    <property type="entry name" value="sucr_syn_bact_C"/>
    <property type="match status" value="1"/>
</dbReference>
<evidence type="ECO:0000256" key="2">
    <source>
        <dbReference type="ARBA" id="ARBA00012536"/>
    </source>
</evidence>
<dbReference type="Proteomes" id="UP000261812">
    <property type="component" value="Chromosome"/>
</dbReference>
<proteinExistence type="inferred from homology"/>
<feature type="domain" description="Glycosyltransferase subfamily 4-like N-terminal" evidence="8">
    <location>
        <begin position="30"/>
        <end position="226"/>
    </location>
</feature>
<dbReference type="InterPro" id="IPR006380">
    <property type="entry name" value="SPP-like_dom"/>
</dbReference>
<organism evidence="9 10">
    <name type="scientific">Thermosynechococcus sichuanensis E542</name>
    <dbReference type="NCBI Taxonomy" id="2016101"/>
    <lineage>
        <taxon>Bacteria</taxon>
        <taxon>Bacillati</taxon>
        <taxon>Cyanobacteriota</taxon>
        <taxon>Cyanophyceae</taxon>
        <taxon>Acaryochloridales</taxon>
        <taxon>Thermosynechococcaceae</taxon>
        <taxon>Thermosynechococcus</taxon>
        <taxon>Thermosynechococcus sichuanensis</taxon>
    </lineage>
</organism>
<dbReference type="InterPro" id="IPR023214">
    <property type="entry name" value="HAD_sf"/>
</dbReference>
<evidence type="ECO:0000256" key="3">
    <source>
        <dbReference type="ARBA" id="ARBA00022676"/>
    </source>
</evidence>
<evidence type="ECO:0000313" key="10">
    <source>
        <dbReference type="Proteomes" id="UP000261812"/>
    </source>
</evidence>
<dbReference type="KEGG" id="tsq:D3A95_05110"/>
<evidence type="ECO:0000259" key="7">
    <source>
        <dbReference type="Pfam" id="PF05116"/>
    </source>
</evidence>
<dbReference type="SUPFAM" id="SSF53756">
    <property type="entry name" value="UDP-Glycosyltransferase/glycogen phosphorylase"/>
    <property type="match status" value="1"/>
</dbReference>
<dbReference type="PANTHER" id="PTHR46039:SF5">
    <property type="entry name" value="SUCROSE-PHOSPHATE SYNTHASE 3-RELATED"/>
    <property type="match status" value="1"/>
</dbReference>
<dbReference type="RefSeq" id="WP_181496559.1">
    <property type="nucleotide sequence ID" value="NZ_CP032152.1"/>
</dbReference>
<evidence type="ECO:0000313" key="9">
    <source>
        <dbReference type="EMBL" id="AXY67738.1"/>
    </source>
</evidence>
<dbReference type="CDD" id="cd03800">
    <property type="entry name" value="GT4_sucrose_synthase"/>
    <property type="match status" value="1"/>
</dbReference>
<name>A0A3B7MDM4_9CYAN</name>
<dbReference type="SFLD" id="SFLDS00003">
    <property type="entry name" value="Haloacid_Dehalogenase"/>
    <property type="match status" value="1"/>
</dbReference>
<dbReference type="EC" id="2.4.1.14" evidence="2"/>
<dbReference type="AlphaFoldDB" id="A0A3B7MDM4"/>
<dbReference type="Gene3D" id="3.40.50.1000">
    <property type="entry name" value="HAD superfamily/HAD-like"/>
    <property type="match status" value="1"/>
</dbReference>
<accession>A0A3B7MDM4</accession>
<keyword evidence="10" id="KW-1185">Reference proteome</keyword>
<comment type="similarity">
    <text evidence="1">Belongs to the glycosyltransferase 1 family.</text>
</comment>
<evidence type="ECO:0000256" key="1">
    <source>
        <dbReference type="ARBA" id="ARBA00006530"/>
    </source>
</evidence>
<dbReference type="InterPro" id="IPR006379">
    <property type="entry name" value="HAD-SF_hydro_IIB"/>
</dbReference>
<keyword evidence="3" id="KW-0328">Glycosyltransferase</keyword>
<dbReference type="SFLD" id="SFLDG01141">
    <property type="entry name" value="C2.B.1:_Sucrose_Phosphatase_Li"/>
    <property type="match status" value="1"/>
</dbReference>
<dbReference type="EMBL" id="CP032152">
    <property type="protein sequence ID" value="AXY67738.1"/>
    <property type="molecule type" value="Genomic_DNA"/>
</dbReference>
<evidence type="ECO:0000256" key="4">
    <source>
        <dbReference type="ARBA" id="ARBA00022679"/>
    </source>
</evidence>
<dbReference type="SFLD" id="SFLDG01140">
    <property type="entry name" value="C2.B:_Phosphomannomutase_and_P"/>
    <property type="match status" value="1"/>
</dbReference>
<dbReference type="Pfam" id="PF05116">
    <property type="entry name" value="S6PP"/>
    <property type="match status" value="1"/>
</dbReference>
<dbReference type="Gene3D" id="3.90.1070.10">
    <property type="match status" value="1"/>
</dbReference>
<dbReference type="InterPro" id="IPR028098">
    <property type="entry name" value="Glyco_trans_4-like_N"/>
</dbReference>
<reference evidence="10" key="1">
    <citation type="submission" date="2018-09" db="EMBL/GenBank/DDBJ databases">
        <title>Complete genome sequence of thermophilic cyanobacteria strain Thermosynechococcus elongatus PKUAC-SCTE542.</title>
        <authorList>
            <person name="Liang Y."/>
            <person name="Tang J."/>
            <person name="Daroch M."/>
        </authorList>
    </citation>
    <scope>NUCLEOTIDE SEQUENCE [LARGE SCALE GENOMIC DNA]</scope>
    <source>
        <strain evidence="10">E542</strain>
    </source>
</reference>
<dbReference type="GO" id="GO:0016791">
    <property type="term" value="F:phosphatase activity"/>
    <property type="evidence" value="ECO:0007669"/>
    <property type="project" value="UniProtKB-ARBA"/>
</dbReference>
<dbReference type="CDD" id="cd02605">
    <property type="entry name" value="HAD_SPP"/>
    <property type="match status" value="1"/>
</dbReference>
<dbReference type="NCBIfam" id="TIGR02472">
    <property type="entry name" value="sucr_P_syn_N"/>
    <property type="match status" value="1"/>
</dbReference>
<keyword evidence="4" id="KW-0808">Transferase</keyword>
<dbReference type="SUPFAM" id="SSF56784">
    <property type="entry name" value="HAD-like"/>
    <property type="match status" value="1"/>
</dbReference>
<dbReference type="PANTHER" id="PTHR46039">
    <property type="entry name" value="SUCROSE-PHOSPHATE SYNTHASE 3-RELATED"/>
    <property type="match status" value="1"/>
</dbReference>
<dbReference type="Gene3D" id="3.40.50.2000">
    <property type="entry name" value="Glycogen Phosphorylase B"/>
    <property type="match status" value="2"/>
</dbReference>
<feature type="domain" description="Sucrose phosphatase-like" evidence="7">
    <location>
        <begin position="480"/>
        <end position="715"/>
    </location>
</feature>
<evidence type="ECO:0000259" key="8">
    <source>
        <dbReference type="Pfam" id="PF13439"/>
    </source>
</evidence>
<protein>
    <recommendedName>
        <fullName evidence="2">sucrose-phosphate synthase</fullName>
        <ecNumber evidence="2">2.4.1.14</ecNumber>
    </recommendedName>
</protein>
<gene>
    <name evidence="9" type="ORF">D3A95_05110</name>
</gene>
<dbReference type="InterPro" id="IPR044161">
    <property type="entry name" value="SPS"/>
</dbReference>
<dbReference type="InterPro" id="IPR012821">
    <property type="entry name" value="Sucrose_P_synth_Pase-like_dom"/>
</dbReference>
<dbReference type="NCBIfam" id="TIGR01484">
    <property type="entry name" value="HAD-SF-IIB"/>
    <property type="match status" value="1"/>
</dbReference>
<dbReference type="Pfam" id="PF00534">
    <property type="entry name" value="Glycos_transf_1"/>
    <property type="match status" value="1"/>
</dbReference>
<evidence type="ECO:0000256" key="5">
    <source>
        <dbReference type="ARBA" id="ARBA00047471"/>
    </source>
</evidence>
<comment type="catalytic activity">
    <reaction evidence="5">
        <text>beta-D-fructose 6-phosphate + UDP-alpha-D-glucose = sucrose 6(F)-phosphate + UDP + H(+)</text>
        <dbReference type="Rhea" id="RHEA:22172"/>
        <dbReference type="ChEBI" id="CHEBI:15378"/>
        <dbReference type="ChEBI" id="CHEBI:57634"/>
        <dbReference type="ChEBI" id="CHEBI:57723"/>
        <dbReference type="ChEBI" id="CHEBI:58223"/>
        <dbReference type="ChEBI" id="CHEBI:58885"/>
        <dbReference type="EC" id="2.4.1.14"/>
    </reaction>
</comment>
<dbReference type="InterPro" id="IPR012822">
    <property type="entry name" value="SucroseP_synth_GlycoTrfase_dom"/>
</dbReference>
<dbReference type="InterPro" id="IPR001296">
    <property type="entry name" value="Glyco_trans_1"/>
</dbReference>
<feature type="domain" description="Glycosyl transferase family 1" evidence="6">
    <location>
        <begin position="240"/>
        <end position="420"/>
    </location>
</feature>
<dbReference type="InterPro" id="IPR036412">
    <property type="entry name" value="HAD-like_sf"/>
</dbReference>
<dbReference type="GO" id="GO:0046524">
    <property type="term" value="F:sucrose-phosphate synthase activity"/>
    <property type="evidence" value="ECO:0007669"/>
    <property type="project" value="UniProtKB-EC"/>
</dbReference>
<dbReference type="Pfam" id="PF13439">
    <property type="entry name" value="Glyco_transf_4"/>
    <property type="match status" value="1"/>
</dbReference>
<sequence>MQEGLYIVLISIHGLIRGDRLELGRDADTGGQTRYVVELAKTLAAHPRVAQVDLVTRLIPDAKVSPDYAQPIERIGDRARIVRLACGPRRYLRKEVLWPYLDVFADELLRHLRQSGRMPDVIHTHYADAGYVGCRVAGWLGVPLVHTGHSLGRVKRQRLLAQGSKPDAIEEQFHFTTRIEAEEQTLASAALIIASTHQEVEEQYRLYDQYDPVRMAVIPPGVDTSRFYPAPVPADLPFRQELRRFLVEPDKPFIFCLSRPVPRKNVAALLNVYGSDPFLQERANLVLVLGNRTDISKMEASPRQVLTELFLLVDRYDLYGKVAYPKTHTSDEVPDLYRLAAQQRGVFINPALTEPFGLTLIEAAACGLPILATADGGPQEIIRHCRNGLLFDALDLEAIRSALHQAFQSDSQWQTWADNGLKGVQAHYSWRSHVEMYLHALDQLAEKSVLPVLSVQRQPAQYQSNKLPTTLTRNRLLTLERLLISDIDNTLIGDRAALERLLSLLQRRPEMGFGVATGRHLEITLEVLHEWGVPIPDVLITSVGSEIHYGPHLVPDTSWQQHISYRWEPQRVRDTLADVAGLTLQPPENQRSHKISYNVDTTVLPSITPVLRLLRQQKLHCRPIFSHNQFLDILPLRASKGDALRYLALKWGYPLQKLLVAGDSGNDEQMLTGNTLAVVVGNHSPELEKLRDRPHIYFAQGHYAQGILEAIEHYGF</sequence>
<keyword evidence="9" id="KW-0378">Hydrolase</keyword>
<evidence type="ECO:0000259" key="6">
    <source>
        <dbReference type="Pfam" id="PF00534"/>
    </source>
</evidence>